<evidence type="ECO:0000256" key="1">
    <source>
        <dbReference type="SAM" id="MobiDB-lite"/>
    </source>
</evidence>
<accession>A0AAN4W0K1</accession>
<dbReference type="Proteomes" id="UP001310022">
    <property type="component" value="Unassembled WGS sequence"/>
</dbReference>
<gene>
    <name evidence="2" type="ORF">PEDI_30580</name>
</gene>
<reference evidence="2 3" key="1">
    <citation type="submission" date="2021-12" db="EMBL/GenBank/DDBJ databases">
        <title>Genome sequencing of bacteria with rrn-lacking chromosome and rrn-plasmid.</title>
        <authorList>
            <person name="Anda M."/>
            <person name="Iwasaki W."/>
        </authorList>
    </citation>
    <scope>NUCLEOTIDE SEQUENCE [LARGE SCALE GENOMIC DNA]</scope>
    <source>
        <strain evidence="2 3">NBRC 15940</strain>
    </source>
</reference>
<dbReference type="AlphaFoldDB" id="A0AAN4W0K1"/>
<organism evidence="2 3">
    <name type="scientific">Persicobacter diffluens</name>
    <dbReference type="NCBI Taxonomy" id="981"/>
    <lineage>
        <taxon>Bacteria</taxon>
        <taxon>Pseudomonadati</taxon>
        <taxon>Bacteroidota</taxon>
        <taxon>Cytophagia</taxon>
        <taxon>Cytophagales</taxon>
        <taxon>Persicobacteraceae</taxon>
        <taxon>Persicobacter</taxon>
    </lineage>
</organism>
<dbReference type="EMBL" id="BQKE01000002">
    <property type="protein sequence ID" value="GJM62506.1"/>
    <property type="molecule type" value="Genomic_DNA"/>
</dbReference>
<evidence type="ECO:0000313" key="2">
    <source>
        <dbReference type="EMBL" id="GJM62506.1"/>
    </source>
</evidence>
<name>A0AAN4W0K1_9BACT</name>
<proteinExistence type="predicted"/>
<dbReference type="RefSeq" id="WP_338237783.1">
    <property type="nucleotide sequence ID" value="NZ_BQKE01000002.1"/>
</dbReference>
<comment type="caution">
    <text evidence="2">The sequence shown here is derived from an EMBL/GenBank/DDBJ whole genome shotgun (WGS) entry which is preliminary data.</text>
</comment>
<dbReference type="SUPFAM" id="SSF110296">
    <property type="entry name" value="Oligoxyloglucan reducing end-specific cellobiohydrolase"/>
    <property type="match status" value="1"/>
</dbReference>
<dbReference type="InterPro" id="IPR015943">
    <property type="entry name" value="WD40/YVTN_repeat-like_dom_sf"/>
</dbReference>
<protein>
    <recommendedName>
        <fullName evidence="4">Sortilin N-terminal domain-containing protein</fullName>
    </recommendedName>
</protein>
<keyword evidence="3" id="KW-1185">Reference proteome</keyword>
<feature type="region of interest" description="Disordered" evidence="1">
    <location>
        <begin position="229"/>
        <end position="251"/>
    </location>
</feature>
<sequence>MGNDYVSVDAGKHWESCIPINEVWTKRIPLSDECVVSDHKDNNIVLSLNKKQLVLSTDGGKNFKKITHFAKGKAPSSLWYSATPHPVKKGTWFLGNGLDNKYVRTGTNPNPLDGIDLQAPKVWKVTNITSNKRTIEAIDNKGMEDATAVFKVFCHPNTNQYPEMLFAATSTGFYRKRNARKAWEKLLAGSIKADYRWDGKKLNVYALQQTTYSLKGHLLLSKGGVNHCSRKNQRGKRLGRQNRRACSGPESIKNQQALFPGHGEGLV</sequence>
<feature type="compositionally biased region" description="Basic residues" evidence="1">
    <location>
        <begin position="229"/>
        <end position="243"/>
    </location>
</feature>
<dbReference type="Gene3D" id="2.130.10.10">
    <property type="entry name" value="YVTN repeat-like/Quinoprotein amine dehydrogenase"/>
    <property type="match status" value="1"/>
</dbReference>
<evidence type="ECO:0000313" key="3">
    <source>
        <dbReference type="Proteomes" id="UP001310022"/>
    </source>
</evidence>
<evidence type="ECO:0008006" key="4">
    <source>
        <dbReference type="Google" id="ProtNLM"/>
    </source>
</evidence>